<sequence length="114" mass="12778">MEQAKGHSAANIVTVIMKSKEMDIQSAVNFIAGYCEALTAQLLESRRILATKPEPVFNTDAIRVMDAFGDWVRGNVQWSFATERYFGQEHRTVQRTRIVKVTASSSSNPLSLKE</sequence>
<evidence type="ECO:0000313" key="1">
    <source>
        <dbReference type="EMBL" id="KAK7437217.1"/>
    </source>
</evidence>
<dbReference type="InterPro" id="IPR008949">
    <property type="entry name" value="Isoprenoid_synthase_dom_sf"/>
</dbReference>
<keyword evidence="2" id="KW-1185">Reference proteome</keyword>
<organism evidence="1 2">
    <name type="scientific">Marasmiellus scandens</name>
    <dbReference type="NCBI Taxonomy" id="2682957"/>
    <lineage>
        <taxon>Eukaryota</taxon>
        <taxon>Fungi</taxon>
        <taxon>Dikarya</taxon>
        <taxon>Basidiomycota</taxon>
        <taxon>Agaricomycotina</taxon>
        <taxon>Agaricomycetes</taxon>
        <taxon>Agaricomycetidae</taxon>
        <taxon>Agaricales</taxon>
        <taxon>Marasmiineae</taxon>
        <taxon>Omphalotaceae</taxon>
        <taxon>Marasmiellus</taxon>
    </lineage>
</organism>
<dbReference type="SUPFAM" id="SSF48576">
    <property type="entry name" value="Terpenoid synthases"/>
    <property type="match status" value="1"/>
</dbReference>
<proteinExistence type="predicted"/>
<accession>A0ABR1IND3</accession>
<reference evidence="1 2" key="1">
    <citation type="submission" date="2024-01" db="EMBL/GenBank/DDBJ databases">
        <title>A draft genome for the cacao thread blight pathogen Marasmiellus scandens.</title>
        <authorList>
            <person name="Baruah I.K."/>
            <person name="Leung J."/>
            <person name="Bukari Y."/>
            <person name="Amoako-Attah I."/>
            <person name="Meinhardt L.W."/>
            <person name="Bailey B.A."/>
            <person name="Cohen S.P."/>
        </authorList>
    </citation>
    <scope>NUCLEOTIDE SEQUENCE [LARGE SCALE GENOMIC DNA]</scope>
    <source>
        <strain evidence="1 2">GH-19</strain>
    </source>
</reference>
<dbReference type="EMBL" id="JBANRG010000087">
    <property type="protein sequence ID" value="KAK7437217.1"/>
    <property type="molecule type" value="Genomic_DNA"/>
</dbReference>
<dbReference type="Gene3D" id="1.10.600.10">
    <property type="entry name" value="Farnesyl Diphosphate Synthase"/>
    <property type="match status" value="1"/>
</dbReference>
<evidence type="ECO:0000313" key="2">
    <source>
        <dbReference type="Proteomes" id="UP001498398"/>
    </source>
</evidence>
<dbReference type="Proteomes" id="UP001498398">
    <property type="component" value="Unassembled WGS sequence"/>
</dbReference>
<name>A0ABR1IND3_9AGAR</name>
<protein>
    <submittedName>
        <fullName evidence="1">Uncharacterized protein</fullName>
    </submittedName>
</protein>
<comment type="caution">
    <text evidence="1">The sequence shown here is derived from an EMBL/GenBank/DDBJ whole genome shotgun (WGS) entry which is preliminary data.</text>
</comment>
<gene>
    <name evidence="1" type="ORF">VKT23_018659</name>
</gene>